<keyword evidence="2" id="KW-1185">Reference proteome</keyword>
<organism evidence="1 2">
    <name type="scientific">Pelagomonas calceolata</name>
    <dbReference type="NCBI Taxonomy" id="35677"/>
    <lineage>
        <taxon>Eukaryota</taxon>
        <taxon>Sar</taxon>
        <taxon>Stramenopiles</taxon>
        <taxon>Ochrophyta</taxon>
        <taxon>Pelagophyceae</taxon>
        <taxon>Pelagomonadales</taxon>
        <taxon>Pelagomonadaceae</taxon>
        <taxon>Pelagomonas</taxon>
    </lineage>
</organism>
<gene>
    <name evidence="1" type="ORF">PECAL_4P19680</name>
</gene>
<dbReference type="AlphaFoldDB" id="A0A8J2WNV1"/>
<accession>A0A8J2WNV1</accession>
<dbReference type="Proteomes" id="UP000789595">
    <property type="component" value="Unassembled WGS sequence"/>
</dbReference>
<comment type="caution">
    <text evidence="1">The sequence shown here is derived from an EMBL/GenBank/DDBJ whole genome shotgun (WGS) entry which is preliminary data.</text>
</comment>
<sequence length="490" mass="54354">MKQVDLANEANYLSRDIPTSRAVFRARRGLLVRLEVDRGVDQGLLALAPPEPRHRLPERRVGLDLVDVEAPRPRVALVPAEEAAPHAIEARRRRTALAHLVGAELVHERVYKRLLDHADVQTRRGHGACHARRAARPPRLVDGVRLLQVVARGVAYHVPLDRRGGRKYKWFVLHAGDITSQQICAAAQTVHASRDAALAEFEGCAAFDANRSAGCRADTARYAATKTVNTIRFAEPSPALREIFQLSTVAYDLPGFCRSRPGLLNHMNFAPDAVDEYLLPLGVRRVALLDADAAPNVLFPRFYDSGGAVVTALSRHQSDCQAYFEKFNVEHPYVAATLGASVEAVNRRRFRADALVVNDLERYCDIDVKRGVANALRVQVTYPRDESKRLWRCGLQQPPLVLAAANHTRVLRYYDLAPVDGDVEVCGPPPAAWTTKKSGVTYACRVLGLERDRPGCVDRLLARMRATALGDHHTPGCGLFNKQRHRRPPA</sequence>
<evidence type="ECO:0000313" key="2">
    <source>
        <dbReference type="Proteomes" id="UP000789595"/>
    </source>
</evidence>
<reference evidence="1" key="1">
    <citation type="submission" date="2021-11" db="EMBL/GenBank/DDBJ databases">
        <authorList>
            <consortium name="Genoscope - CEA"/>
            <person name="William W."/>
        </authorList>
    </citation>
    <scope>NUCLEOTIDE SEQUENCE</scope>
</reference>
<proteinExistence type="predicted"/>
<dbReference type="EMBL" id="CAKKNE010000004">
    <property type="protein sequence ID" value="CAH0374670.1"/>
    <property type="molecule type" value="Genomic_DNA"/>
</dbReference>
<evidence type="ECO:0000313" key="1">
    <source>
        <dbReference type="EMBL" id="CAH0374670.1"/>
    </source>
</evidence>
<name>A0A8J2WNV1_9STRA</name>
<protein>
    <submittedName>
        <fullName evidence="1">Uncharacterized protein</fullName>
    </submittedName>
</protein>